<dbReference type="EMBL" id="JPIT01000038">
    <property type="protein sequence ID" value="KIO42681.1"/>
    <property type="molecule type" value="Genomic_DNA"/>
</dbReference>
<evidence type="ECO:0000313" key="3">
    <source>
        <dbReference type="Proteomes" id="UP000031937"/>
    </source>
</evidence>
<dbReference type="OrthoDB" id="1123242at2"/>
<gene>
    <name evidence="2" type="ORF">BA92_01085</name>
    <name evidence="1" type="ORF">IE90_14395</name>
</gene>
<accession>A0A0C3NMF2</accession>
<dbReference type="Proteomes" id="UP000031937">
    <property type="component" value="Unassembled WGS sequence"/>
</dbReference>
<evidence type="ECO:0000313" key="2">
    <source>
        <dbReference type="EMBL" id="KIO47397.1"/>
    </source>
</evidence>
<protein>
    <submittedName>
        <fullName evidence="2">Uncharacterized protein</fullName>
    </submittedName>
</protein>
<reference evidence="2 4" key="1">
    <citation type="submission" date="2014-07" db="EMBL/GenBank/DDBJ databases">
        <title>Porphyromonadaceae bacterium OUH 308042 = ATCC BAA-2681 = DSM 28342 draft genome.</title>
        <authorList>
            <person name="Sydenham T.V."/>
            <person name="Hasman H."/>
            <person name="Justensen U.S."/>
        </authorList>
    </citation>
    <scope>NUCLEOTIDE SEQUENCE [LARGE SCALE GENOMIC DNA]</scope>
    <source>
        <strain evidence="2 4">OUH 308042</strain>
    </source>
</reference>
<dbReference type="Proteomes" id="UP000031980">
    <property type="component" value="Unassembled WGS sequence"/>
</dbReference>
<sequence>MKTTIGVIFLLLIILGGCKYDVAERVRREFNMNYLKTSSMFDSSLVSIFPSYVNSLPARIKGYALHSFEYYRFNGMVLEVPYSDSLARALANSKFKIAYSSQDSNLLIVGRLGESTLERYREFEKNYPWSNSKGYIPVPNFYEHNYLFGTSRIDRDPLNNRLPEGYTIYVVDASPGIYIKKEWLTEGLGLPPEWKNGYSRGYAISSDTTKNIIYWLAIW</sequence>
<reference evidence="1 3" key="2">
    <citation type="submission" date="2014-07" db="EMBL/GenBank/DDBJ databases">
        <title>Porphyromonadaceae bacterium OUH 334697 = ATCC BAA-2682 = DSM 28341 draft genome.</title>
        <authorList>
            <person name="Sydenham T.V."/>
            <person name="Hasman H."/>
            <person name="Justesen U.S."/>
        </authorList>
    </citation>
    <scope>NUCLEOTIDE SEQUENCE [LARGE SCALE GENOMIC DNA]</scope>
    <source>
        <strain evidence="1 3">OUH 334697</strain>
    </source>
</reference>
<dbReference type="RefSeq" id="WP_041504527.1">
    <property type="nucleotide sequence ID" value="NZ_JPIT01000038.1"/>
</dbReference>
<evidence type="ECO:0000313" key="1">
    <source>
        <dbReference type="EMBL" id="KIO42681.1"/>
    </source>
</evidence>
<dbReference type="PROSITE" id="PS51257">
    <property type="entry name" value="PROKAR_LIPOPROTEIN"/>
    <property type="match status" value="1"/>
</dbReference>
<evidence type="ECO:0000313" key="4">
    <source>
        <dbReference type="Proteomes" id="UP000031980"/>
    </source>
</evidence>
<proteinExistence type="predicted"/>
<organism evidence="2 4">
    <name type="scientific">Sanguibacteroides justesenii</name>
    <dbReference type="NCBI Taxonomy" id="1547597"/>
    <lineage>
        <taxon>Bacteria</taxon>
        <taxon>Pseudomonadati</taxon>
        <taxon>Bacteroidota</taxon>
        <taxon>Bacteroidia</taxon>
        <taxon>Bacteroidales</taxon>
        <taxon>Porphyromonadaceae</taxon>
        <taxon>Sanguibacteroides</taxon>
    </lineage>
</organism>
<dbReference type="AlphaFoldDB" id="A0A0C3NMF2"/>
<name>A0A0C3NMF2_9PORP</name>
<dbReference type="EMBL" id="JPIU01000023">
    <property type="protein sequence ID" value="KIO47397.1"/>
    <property type="molecule type" value="Genomic_DNA"/>
</dbReference>
<keyword evidence="4" id="KW-1185">Reference proteome</keyword>
<comment type="caution">
    <text evidence="2">The sequence shown here is derived from an EMBL/GenBank/DDBJ whole genome shotgun (WGS) entry which is preliminary data.</text>
</comment>